<gene>
    <name evidence="1" type="ORF">NARC_30028</name>
</gene>
<evidence type="ECO:0000313" key="2">
    <source>
        <dbReference type="Proteomes" id="UP000315289"/>
    </source>
</evidence>
<name>A0A557SXI6_9ARCH</name>
<reference evidence="1 2" key="1">
    <citation type="journal article" date="2019" name="Front. Microbiol.">
        <title>Ammonia Oxidation by the Arctic Terrestrial Thaumarchaeote Candidatus Nitrosocosmicus arcticus Is Stimulated by Increasing Temperatures.</title>
        <authorList>
            <person name="Alves R.J.E."/>
            <person name="Kerou M."/>
            <person name="Zappe A."/>
            <person name="Bittner R."/>
            <person name="Abby S.S."/>
            <person name="Schmidt H.A."/>
            <person name="Pfeifer K."/>
            <person name="Schleper C."/>
        </authorList>
    </citation>
    <scope>NUCLEOTIDE SEQUENCE [LARGE SCALE GENOMIC DNA]</scope>
    <source>
        <strain evidence="1 2">Kfb</strain>
    </source>
</reference>
<dbReference type="Gene3D" id="3.30.565.10">
    <property type="entry name" value="Histidine kinase-like ATPase, C-terminal domain"/>
    <property type="match status" value="1"/>
</dbReference>
<accession>A0A557SXI6</accession>
<dbReference type="AlphaFoldDB" id="A0A557SXI6"/>
<sequence>MYVFKTYNNLKNKSIQFEVSESTEKSIKANVDRIRIYEVLTNIFNNSVELIESIGASKVQVTVVDRHYLNKISQVKSHDYENLIKHYDTHDNDNLFWST</sequence>
<dbReference type="InterPro" id="IPR036890">
    <property type="entry name" value="HATPase_C_sf"/>
</dbReference>
<dbReference type="SUPFAM" id="SSF55874">
    <property type="entry name" value="ATPase domain of HSP90 chaperone/DNA topoisomerase II/histidine kinase"/>
    <property type="match status" value="1"/>
</dbReference>
<dbReference type="Proteomes" id="UP000315289">
    <property type="component" value="Unassembled WGS sequence"/>
</dbReference>
<protein>
    <submittedName>
        <fullName evidence="1">Uncharacterized protein</fullName>
    </submittedName>
</protein>
<proteinExistence type="predicted"/>
<comment type="caution">
    <text evidence="1">The sequence shown here is derived from an EMBL/GenBank/DDBJ whole genome shotgun (WGS) entry which is preliminary data.</text>
</comment>
<keyword evidence="2" id="KW-1185">Reference proteome</keyword>
<dbReference type="OrthoDB" id="342253at2157"/>
<organism evidence="1 2">
    <name type="scientific">Candidatus Nitrosocosmicus arcticus</name>
    <dbReference type="NCBI Taxonomy" id="2035267"/>
    <lineage>
        <taxon>Archaea</taxon>
        <taxon>Nitrososphaerota</taxon>
        <taxon>Nitrososphaeria</taxon>
        <taxon>Nitrososphaerales</taxon>
        <taxon>Nitrososphaeraceae</taxon>
        <taxon>Candidatus Nitrosocosmicus</taxon>
    </lineage>
</organism>
<dbReference type="EMBL" id="VOAH01000003">
    <property type="protein sequence ID" value="TVP41314.1"/>
    <property type="molecule type" value="Genomic_DNA"/>
</dbReference>
<evidence type="ECO:0000313" key="1">
    <source>
        <dbReference type="EMBL" id="TVP41314.1"/>
    </source>
</evidence>